<proteinExistence type="predicted"/>
<evidence type="ECO:0000256" key="5">
    <source>
        <dbReference type="ARBA" id="ARBA00023065"/>
    </source>
</evidence>
<reference evidence="9 10" key="1">
    <citation type="submission" date="2013-05" db="EMBL/GenBank/DDBJ databases">
        <title>Draft genome of the parasitic nematode Anyclostoma ceylanicum.</title>
        <authorList>
            <person name="Mitreva M."/>
        </authorList>
    </citation>
    <scope>NUCLEOTIDE SEQUENCE [LARGE SCALE GENOMIC DNA]</scope>
</reference>
<feature type="domain" description="Cation/H+ exchanger transmembrane" evidence="8">
    <location>
        <begin position="1"/>
        <end position="133"/>
    </location>
</feature>
<dbReference type="InterPro" id="IPR050794">
    <property type="entry name" value="CPA2_transporter"/>
</dbReference>
<dbReference type="Proteomes" id="UP000054495">
    <property type="component" value="Unassembled WGS sequence"/>
</dbReference>
<evidence type="ECO:0000256" key="4">
    <source>
        <dbReference type="ARBA" id="ARBA00022989"/>
    </source>
</evidence>
<keyword evidence="4 7" id="KW-1133">Transmembrane helix</keyword>
<dbReference type="EMBL" id="KE127024">
    <property type="protein sequence ID" value="EPB65814.1"/>
    <property type="molecule type" value="Genomic_DNA"/>
</dbReference>
<evidence type="ECO:0000256" key="7">
    <source>
        <dbReference type="SAM" id="Phobius"/>
    </source>
</evidence>
<keyword evidence="5" id="KW-0406">Ion transport</keyword>
<keyword evidence="3 7" id="KW-0812">Transmembrane</keyword>
<gene>
    <name evidence="9" type="ORF">ANCCEY_15115</name>
</gene>
<dbReference type="PANTHER" id="PTHR32468:SF0">
    <property type="entry name" value="K(+)_H(+) ANTIPORTER 1"/>
    <property type="match status" value="1"/>
</dbReference>
<name>A0A0D6L4F4_9BILA</name>
<organism evidence="9 10">
    <name type="scientific">Ancylostoma ceylanicum</name>
    <dbReference type="NCBI Taxonomy" id="53326"/>
    <lineage>
        <taxon>Eukaryota</taxon>
        <taxon>Metazoa</taxon>
        <taxon>Ecdysozoa</taxon>
        <taxon>Nematoda</taxon>
        <taxon>Chromadorea</taxon>
        <taxon>Rhabditida</taxon>
        <taxon>Rhabditina</taxon>
        <taxon>Rhabditomorpha</taxon>
        <taxon>Strongyloidea</taxon>
        <taxon>Ancylostomatidae</taxon>
        <taxon>Ancylostomatinae</taxon>
        <taxon>Ancylostoma</taxon>
    </lineage>
</organism>
<evidence type="ECO:0000313" key="9">
    <source>
        <dbReference type="EMBL" id="EPB65814.1"/>
    </source>
</evidence>
<dbReference type="Gene3D" id="1.20.1530.20">
    <property type="match status" value="1"/>
</dbReference>
<comment type="subcellular location">
    <subcellularLocation>
        <location evidence="1">Membrane</location>
        <topology evidence="1">Multi-pass membrane protein</topology>
    </subcellularLocation>
</comment>
<evidence type="ECO:0000313" key="10">
    <source>
        <dbReference type="Proteomes" id="UP000054495"/>
    </source>
</evidence>
<evidence type="ECO:0000256" key="2">
    <source>
        <dbReference type="ARBA" id="ARBA00022448"/>
    </source>
</evidence>
<keyword evidence="6 7" id="KW-0472">Membrane</keyword>
<dbReference type="AlphaFoldDB" id="A0A0D6L4F4"/>
<keyword evidence="2" id="KW-0813">Transport</keyword>
<dbReference type="InterPro" id="IPR038770">
    <property type="entry name" value="Na+/solute_symporter_sf"/>
</dbReference>
<evidence type="ECO:0000256" key="1">
    <source>
        <dbReference type="ARBA" id="ARBA00004141"/>
    </source>
</evidence>
<dbReference type="GO" id="GO:1902600">
    <property type="term" value="P:proton transmembrane transport"/>
    <property type="evidence" value="ECO:0007669"/>
    <property type="project" value="InterPro"/>
</dbReference>
<feature type="transmembrane region" description="Helical" evidence="7">
    <location>
        <begin position="50"/>
        <end position="72"/>
    </location>
</feature>
<sequence>MAGAIMPESTSFRNIFIEKIEDVALVLLLPLFFVYTGLKTDIGLLNDAEMWKITGVIILVAVTGKFIGSALAAKFVGQNWKDSLTIGALMNTRGLMELVVLNIGLELGVLSDEIFAMLVIMALVTTFMTGPALDLINWLFRSKSAGNVSEEIKEAGKYKVLFSFGVPESGRSLLKLANSLTRKWSPIRALRPCTSHPQTSCLRMIPRSMKRKALPLLFKKLKS</sequence>
<dbReference type="InterPro" id="IPR006153">
    <property type="entry name" value="Cation/H_exchanger_TM"/>
</dbReference>
<dbReference type="GO" id="GO:0015297">
    <property type="term" value="F:antiporter activity"/>
    <property type="evidence" value="ECO:0007669"/>
    <property type="project" value="InterPro"/>
</dbReference>
<protein>
    <recommendedName>
        <fullName evidence="8">Cation/H+ exchanger transmembrane domain-containing protein</fullName>
    </recommendedName>
</protein>
<feature type="transmembrane region" description="Helical" evidence="7">
    <location>
        <begin position="20"/>
        <end position="38"/>
    </location>
</feature>
<keyword evidence="10" id="KW-1185">Reference proteome</keyword>
<evidence type="ECO:0000259" key="8">
    <source>
        <dbReference type="Pfam" id="PF00999"/>
    </source>
</evidence>
<evidence type="ECO:0000256" key="3">
    <source>
        <dbReference type="ARBA" id="ARBA00022692"/>
    </source>
</evidence>
<dbReference type="GO" id="GO:0016020">
    <property type="term" value="C:membrane"/>
    <property type="evidence" value="ECO:0007669"/>
    <property type="project" value="UniProtKB-SubCell"/>
</dbReference>
<dbReference type="PANTHER" id="PTHR32468">
    <property type="entry name" value="CATION/H + ANTIPORTER"/>
    <property type="match status" value="1"/>
</dbReference>
<accession>A0A0D6L4F4</accession>
<evidence type="ECO:0000256" key="6">
    <source>
        <dbReference type="ARBA" id="ARBA00023136"/>
    </source>
</evidence>
<dbReference type="Pfam" id="PF00999">
    <property type="entry name" value="Na_H_Exchanger"/>
    <property type="match status" value="1"/>
</dbReference>